<dbReference type="GO" id="GO:0009247">
    <property type="term" value="P:glycolipid biosynthetic process"/>
    <property type="evidence" value="ECO:0007669"/>
    <property type="project" value="UniProtKB-ARBA"/>
</dbReference>
<sequence length="284" mass="33043">MLKYKVEYFLVVGVKSGLRILPVKLRFKILEFLGVLTYYAIKKRRDITNKNLRIAFPEKDEKEIKKLAIESYKSTAKNTIIPLFLTELVSKGYIEAENYGLVKELMAQGRGMIITTIHMAGFEAGFFMGKDYDTNVVFKKQKNPYINDMMEKCRAKAGTNSIMKNIENGSNEKIQNVFKNKGILVLAADQYSNDVEVEFFGKKTKANAGNILLAIKYKVPLLFAYSNYDGYKIKLNYLKNIEIEKMGNLRETVKHNVQNLFYEYEKVIRQNPGEYMWQHNRWKN</sequence>
<keyword evidence="8" id="KW-1185">Reference proteome</keyword>
<keyword evidence="4" id="KW-0808">Transferase</keyword>
<dbReference type="GO" id="GO:0005886">
    <property type="term" value="C:plasma membrane"/>
    <property type="evidence" value="ECO:0007669"/>
    <property type="project" value="UniProtKB-SubCell"/>
</dbReference>
<keyword evidence="6 7" id="KW-0012">Acyltransferase</keyword>
<evidence type="ECO:0000256" key="2">
    <source>
        <dbReference type="ARBA" id="ARBA00022475"/>
    </source>
</evidence>
<reference evidence="8" key="1">
    <citation type="submission" date="2009-09" db="EMBL/GenBank/DDBJ databases">
        <title>The complete chromosome of Sebaldella termitidis ATCC 33386.</title>
        <authorList>
            <consortium name="US DOE Joint Genome Institute (JGI-PGF)"/>
            <person name="Lucas S."/>
            <person name="Copeland A."/>
            <person name="Lapidus A."/>
            <person name="Glavina del Rio T."/>
            <person name="Dalin E."/>
            <person name="Tice H."/>
            <person name="Bruce D."/>
            <person name="Goodwin L."/>
            <person name="Pitluck S."/>
            <person name="Kyrpides N."/>
            <person name="Mavromatis K."/>
            <person name="Ivanova N."/>
            <person name="Mikhailova N."/>
            <person name="Sims D."/>
            <person name="Meincke L."/>
            <person name="Brettin T."/>
            <person name="Detter J.C."/>
            <person name="Han C."/>
            <person name="Larimer F."/>
            <person name="Land M."/>
            <person name="Hauser L."/>
            <person name="Markowitz V."/>
            <person name="Cheng J.F."/>
            <person name="Hugenholtz P."/>
            <person name="Woyke T."/>
            <person name="Wu D."/>
            <person name="Eisen J.A."/>
        </authorList>
    </citation>
    <scope>NUCLEOTIDE SEQUENCE [LARGE SCALE GENOMIC DNA]</scope>
    <source>
        <strain evidence="8">ATCC 33386 / NCTC 11300</strain>
    </source>
</reference>
<evidence type="ECO:0000256" key="1">
    <source>
        <dbReference type="ARBA" id="ARBA00004533"/>
    </source>
</evidence>
<accession>D1ANE1</accession>
<protein>
    <submittedName>
        <fullName evidence="7">Lipid A biosynthesis acyltransferase</fullName>
    </submittedName>
</protein>
<evidence type="ECO:0000313" key="7">
    <source>
        <dbReference type="EMBL" id="ACZ09745.1"/>
    </source>
</evidence>
<dbReference type="Proteomes" id="UP000000845">
    <property type="component" value="Chromosome"/>
</dbReference>
<dbReference type="InterPro" id="IPR004960">
    <property type="entry name" value="LipA_acyltrans"/>
</dbReference>
<keyword evidence="2" id="KW-1003">Cell membrane</keyword>
<evidence type="ECO:0000256" key="6">
    <source>
        <dbReference type="ARBA" id="ARBA00023315"/>
    </source>
</evidence>
<dbReference type="STRING" id="526218.Sterm_2901"/>
<proteinExistence type="predicted"/>
<dbReference type="Pfam" id="PF03279">
    <property type="entry name" value="Lip_A_acyltrans"/>
    <property type="match status" value="1"/>
</dbReference>
<evidence type="ECO:0000256" key="3">
    <source>
        <dbReference type="ARBA" id="ARBA00022519"/>
    </source>
</evidence>
<dbReference type="EMBL" id="CP001739">
    <property type="protein sequence ID" value="ACZ09745.1"/>
    <property type="molecule type" value="Genomic_DNA"/>
</dbReference>
<reference evidence="7 8" key="2">
    <citation type="journal article" date="2010" name="Stand. Genomic Sci.">
        <title>Complete genome sequence of Sebaldella termitidis type strain (NCTC 11300).</title>
        <authorList>
            <person name="Harmon-Smith M."/>
            <person name="Celia L."/>
            <person name="Chertkov O."/>
            <person name="Lapidus A."/>
            <person name="Copeland A."/>
            <person name="Glavina Del Rio T."/>
            <person name="Nolan M."/>
            <person name="Lucas S."/>
            <person name="Tice H."/>
            <person name="Cheng J.F."/>
            <person name="Han C."/>
            <person name="Detter J.C."/>
            <person name="Bruce D."/>
            <person name="Goodwin L."/>
            <person name="Pitluck S."/>
            <person name="Pati A."/>
            <person name="Liolios K."/>
            <person name="Ivanova N."/>
            <person name="Mavromatis K."/>
            <person name="Mikhailova N."/>
            <person name="Chen A."/>
            <person name="Palaniappan K."/>
            <person name="Land M."/>
            <person name="Hauser L."/>
            <person name="Chang Y.J."/>
            <person name="Jeffries C.D."/>
            <person name="Brettin T."/>
            <person name="Goker M."/>
            <person name="Beck B."/>
            <person name="Bristow J."/>
            <person name="Eisen J.A."/>
            <person name="Markowitz V."/>
            <person name="Hugenholtz P."/>
            <person name="Kyrpides N.C."/>
            <person name="Klenk H.P."/>
            <person name="Chen F."/>
        </authorList>
    </citation>
    <scope>NUCLEOTIDE SEQUENCE [LARGE SCALE GENOMIC DNA]</scope>
    <source>
        <strain evidence="8">ATCC 33386 / NCTC 11300</strain>
    </source>
</reference>
<dbReference type="PANTHER" id="PTHR30606:SF10">
    <property type="entry name" value="PHOSPHATIDYLINOSITOL MANNOSIDE ACYLTRANSFERASE"/>
    <property type="match status" value="1"/>
</dbReference>
<evidence type="ECO:0000256" key="5">
    <source>
        <dbReference type="ARBA" id="ARBA00023136"/>
    </source>
</evidence>
<name>D1ANE1_SEBTE</name>
<keyword evidence="5" id="KW-0472">Membrane</keyword>
<dbReference type="KEGG" id="str:Sterm_2901"/>
<comment type="subcellular location">
    <subcellularLocation>
        <location evidence="1">Cell inner membrane</location>
    </subcellularLocation>
</comment>
<dbReference type="GO" id="GO:0016746">
    <property type="term" value="F:acyltransferase activity"/>
    <property type="evidence" value="ECO:0007669"/>
    <property type="project" value="UniProtKB-KW"/>
</dbReference>
<organism evidence="7 8">
    <name type="scientific">Sebaldella termitidis (strain ATCC 33386 / NCTC 11300)</name>
    <dbReference type="NCBI Taxonomy" id="526218"/>
    <lineage>
        <taxon>Bacteria</taxon>
        <taxon>Fusobacteriati</taxon>
        <taxon>Fusobacteriota</taxon>
        <taxon>Fusobacteriia</taxon>
        <taxon>Fusobacteriales</taxon>
        <taxon>Leptotrichiaceae</taxon>
        <taxon>Sebaldella</taxon>
    </lineage>
</organism>
<evidence type="ECO:0000313" key="8">
    <source>
        <dbReference type="Proteomes" id="UP000000845"/>
    </source>
</evidence>
<dbReference type="PANTHER" id="PTHR30606">
    <property type="entry name" value="LIPID A BIOSYNTHESIS LAUROYL ACYLTRANSFERASE"/>
    <property type="match status" value="1"/>
</dbReference>
<evidence type="ECO:0000256" key="4">
    <source>
        <dbReference type="ARBA" id="ARBA00022679"/>
    </source>
</evidence>
<keyword evidence="3" id="KW-0997">Cell inner membrane</keyword>
<dbReference type="RefSeq" id="WP_012862327.1">
    <property type="nucleotide sequence ID" value="NC_013517.1"/>
</dbReference>
<dbReference type="CDD" id="cd07984">
    <property type="entry name" value="LPLAT_LABLAT-like"/>
    <property type="match status" value="1"/>
</dbReference>
<dbReference type="HOGENOM" id="CLU_049421_4_0_0"/>
<gene>
    <name evidence="7" type="ordered locus">Sterm_2901</name>
</gene>
<dbReference type="AlphaFoldDB" id="D1ANE1"/>
<dbReference type="eggNOG" id="COG1560">
    <property type="taxonomic scope" value="Bacteria"/>
</dbReference>